<protein>
    <recommendedName>
        <fullName evidence="4">Secreted protein</fullName>
    </recommendedName>
</protein>
<feature type="signal peptide" evidence="1">
    <location>
        <begin position="1"/>
        <end position="19"/>
    </location>
</feature>
<keyword evidence="3" id="KW-1185">Reference proteome</keyword>
<keyword evidence="1" id="KW-0732">Signal</keyword>
<reference evidence="2 3" key="1">
    <citation type="journal article" date="2019" name="Nat. Plants">
        <title>Genome sequencing of Musa balbisiana reveals subgenome evolution and function divergence in polyploid bananas.</title>
        <authorList>
            <person name="Yao X."/>
        </authorList>
    </citation>
    <scope>NUCLEOTIDE SEQUENCE [LARGE SCALE GENOMIC DNA]</scope>
    <source>
        <strain evidence="3">cv. DH-PKW</strain>
        <tissue evidence="2">Leaves</tissue>
    </source>
</reference>
<evidence type="ECO:0008006" key="4">
    <source>
        <dbReference type="Google" id="ProtNLM"/>
    </source>
</evidence>
<dbReference type="Proteomes" id="UP000317650">
    <property type="component" value="Chromosome 6"/>
</dbReference>
<evidence type="ECO:0000256" key="1">
    <source>
        <dbReference type="SAM" id="SignalP"/>
    </source>
</evidence>
<sequence>MLRIILRLNIILIPGSGGAASLQIASDDRSATSSDGFGGCRKQGRKLHGRNLDYSCKTVNIDCPQRPHRWEQHALLQSAFEV</sequence>
<evidence type="ECO:0000313" key="2">
    <source>
        <dbReference type="EMBL" id="THU50346.1"/>
    </source>
</evidence>
<dbReference type="EMBL" id="PYDT01000009">
    <property type="protein sequence ID" value="THU50346.1"/>
    <property type="molecule type" value="Genomic_DNA"/>
</dbReference>
<accession>A0A4V4H412</accession>
<comment type="caution">
    <text evidence="2">The sequence shown here is derived from an EMBL/GenBank/DDBJ whole genome shotgun (WGS) entry which is preliminary data.</text>
</comment>
<evidence type="ECO:0000313" key="3">
    <source>
        <dbReference type="Proteomes" id="UP000317650"/>
    </source>
</evidence>
<name>A0A4V4H412_MUSBA</name>
<dbReference type="AlphaFoldDB" id="A0A4V4H412"/>
<organism evidence="2 3">
    <name type="scientific">Musa balbisiana</name>
    <name type="common">Banana</name>
    <dbReference type="NCBI Taxonomy" id="52838"/>
    <lineage>
        <taxon>Eukaryota</taxon>
        <taxon>Viridiplantae</taxon>
        <taxon>Streptophyta</taxon>
        <taxon>Embryophyta</taxon>
        <taxon>Tracheophyta</taxon>
        <taxon>Spermatophyta</taxon>
        <taxon>Magnoliopsida</taxon>
        <taxon>Liliopsida</taxon>
        <taxon>Zingiberales</taxon>
        <taxon>Musaceae</taxon>
        <taxon>Musa</taxon>
    </lineage>
</organism>
<proteinExistence type="predicted"/>
<feature type="chain" id="PRO_5020584984" description="Secreted protein" evidence="1">
    <location>
        <begin position="20"/>
        <end position="82"/>
    </location>
</feature>
<gene>
    <name evidence="2" type="ORF">C4D60_Mb06t19250</name>
</gene>